<dbReference type="OrthoDB" id="44736at2759"/>
<dbReference type="GO" id="GO:0005096">
    <property type="term" value="F:GTPase activator activity"/>
    <property type="evidence" value="ECO:0007669"/>
    <property type="project" value="TreeGrafter"/>
</dbReference>
<name>A0A068WL97_ECHGR</name>
<organism evidence="1">
    <name type="scientific">Echinococcus granulosus</name>
    <name type="common">Hydatid tapeworm</name>
    <dbReference type="NCBI Taxonomy" id="6210"/>
    <lineage>
        <taxon>Eukaryota</taxon>
        <taxon>Metazoa</taxon>
        <taxon>Spiralia</taxon>
        <taxon>Lophotrochozoa</taxon>
        <taxon>Platyhelminthes</taxon>
        <taxon>Cestoda</taxon>
        <taxon>Eucestoda</taxon>
        <taxon>Cyclophyllidea</taxon>
        <taxon>Taeniidae</taxon>
        <taxon>Echinococcus</taxon>
        <taxon>Echinococcus granulosus group</taxon>
    </lineage>
</organism>
<gene>
    <name evidence="3" type="primary">EGR_09292</name>
    <name evidence="1" type="ORF">EgrG_000523000</name>
</gene>
<dbReference type="GO" id="GO:0031267">
    <property type="term" value="F:small GTPase binding"/>
    <property type="evidence" value="ECO:0007669"/>
    <property type="project" value="TreeGrafter"/>
</dbReference>
<dbReference type="InterPro" id="IPR035969">
    <property type="entry name" value="Rab-GAP_TBC_sf"/>
</dbReference>
<reference evidence="1" key="2">
    <citation type="submission" date="2014-06" db="EMBL/GenBank/DDBJ databases">
        <authorList>
            <person name="Aslett M."/>
        </authorList>
    </citation>
    <scope>NUCLEOTIDE SEQUENCE</scope>
</reference>
<dbReference type="AlphaFoldDB" id="A0A068WL97"/>
<reference evidence="3" key="3">
    <citation type="submission" date="2020-10" db="UniProtKB">
        <authorList>
            <consortium name="WormBaseParasite"/>
        </authorList>
    </citation>
    <scope>IDENTIFICATION</scope>
</reference>
<dbReference type="SUPFAM" id="SSF50978">
    <property type="entry name" value="WD40 repeat-like"/>
    <property type="match status" value="1"/>
</dbReference>
<accession>A0A068WL97</accession>
<sequence length="622" mass="69457">MPRAYEFGTLIPNHTPIKRYIQWTLARYFLSSVEFFQQSNQLSRCETLLRIWDVFLLEGEKVLFRVAIALLLQQQDILLRQSDTLAFWKSMKIAVSLVYDYEELLSIAFNGFKMVKRKELKSRREAKMRELEKRHQLSCALDELKAKGQVNNISGRDAPQSPRTFFASALDESSPCFIMSCAENDSYVLKLGNTDEDVYYAIEGRFDAPITCAAWIKDSHILLGSAKGYLYAYDIGPKQKTWELKMSGGITAITIDRQRGGTKHAFVGTANGILSLIVDLTGETAPRDLYSQILGFIAVSFISIIDTQLWCACGCVLEVFDVTTFDHIRKITVSENPLDSICCLAPCSNGVWISLVGKTSLKLLSTSTFEPTCYCDISRYLPSRGSNALLESENPDRVTAVLANDSYLFIGTGSGIVCIYKTLKWKNSTLPHVKKLQTSTRHSINISEYKTSPKILSRSLHRLTSKEEGDSDIDEVPCNAAPEIGSPRSGSQDAINFSSCTDTTVEDEKPTLLKGAVPRMRGPLVNSLNLLFNIKSQITESPIRAFLQVTNKQGNCIVSISQRSNEDDAVLKWVQKNKGGCPWTNAPMFELCLKDSTPILPGYLKSATLRKIPSVDSTFHLQ</sequence>
<dbReference type="PANTHER" id="PTHR47219">
    <property type="entry name" value="RAB GTPASE-ACTIVATING PROTEIN 1-LIKE"/>
    <property type="match status" value="1"/>
</dbReference>
<dbReference type="InterPro" id="IPR050302">
    <property type="entry name" value="Rab_GAP_TBC_domain"/>
</dbReference>
<dbReference type="Proteomes" id="UP000492820">
    <property type="component" value="Unassembled WGS sequence"/>
</dbReference>
<proteinExistence type="predicted"/>
<dbReference type="WBParaSite" id="EgrG_000523000">
    <property type="protein sequence ID" value="EgrG_000523000"/>
    <property type="gene ID" value="EgrG_000523000"/>
</dbReference>
<reference evidence="1 2" key="1">
    <citation type="journal article" date="2013" name="Nature">
        <title>The genomes of four tapeworm species reveal adaptations to parasitism.</title>
        <authorList>
            <person name="Tsai I.J."/>
            <person name="Zarowiecki M."/>
            <person name="Holroyd N."/>
            <person name="Garciarrubio A."/>
            <person name="Sanchez-Flores A."/>
            <person name="Brooks K.L."/>
            <person name="Tracey A."/>
            <person name="Bobes R.J."/>
            <person name="Fragoso G."/>
            <person name="Sciutto E."/>
            <person name="Aslett M."/>
            <person name="Beasley H."/>
            <person name="Bennett H.M."/>
            <person name="Cai J."/>
            <person name="Camicia F."/>
            <person name="Clark R."/>
            <person name="Cucher M."/>
            <person name="De Silva N."/>
            <person name="Day T.A."/>
            <person name="Deplazes P."/>
            <person name="Estrada K."/>
            <person name="Fernandez C."/>
            <person name="Holland P.W."/>
            <person name="Hou J."/>
            <person name="Hu S."/>
            <person name="Huckvale T."/>
            <person name="Hung S.S."/>
            <person name="Kamenetzky L."/>
            <person name="Keane J.A."/>
            <person name="Kiss F."/>
            <person name="Koziol U."/>
            <person name="Lambert O."/>
            <person name="Liu K."/>
            <person name="Luo X."/>
            <person name="Luo Y."/>
            <person name="Macchiaroli N."/>
            <person name="Nichol S."/>
            <person name="Paps J."/>
            <person name="Parkinson J."/>
            <person name="Pouchkina-Stantcheva N."/>
            <person name="Riddiford N."/>
            <person name="Rosenzvit M."/>
            <person name="Salinas G."/>
            <person name="Wasmuth J.D."/>
            <person name="Zamanian M."/>
            <person name="Zheng Y."/>
            <person name="Cai X."/>
            <person name="Soberon X."/>
            <person name="Olson P.D."/>
            <person name="Laclette J.P."/>
            <person name="Brehm K."/>
            <person name="Berriman M."/>
            <person name="Garciarrubio A."/>
            <person name="Bobes R.J."/>
            <person name="Fragoso G."/>
            <person name="Sanchez-Flores A."/>
            <person name="Estrada K."/>
            <person name="Cevallos M.A."/>
            <person name="Morett E."/>
            <person name="Gonzalez V."/>
            <person name="Portillo T."/>
            <person name="Ochoa-Leyva A."/>
            <person name="Jose M.V."/>
            <person name="Sciutto E."/>
            <person name="Landa A."/>
            <person name="Jimenez L."/>
            <person name="Valdes V."/>
            <person name="Carrero J.C."/>
            <person name="Larralde C."/>
            <person name="Morales-Montor J."/>
            <person name="Limon-Lason J."/>
            <person name="Soberon X."/>
            <person name="Laclette J.P."/>
        </authorList>
    </citation>
    <scope>NUCLEOTIDE SEQUENCE [LARGE SCALE GENOMIC DNA]</scope>
</reference>
<dbReference type="Gene3D" id="1.10.472.80">
    <property type="entry name" value="Ypt/Rab-GAP domain of gyp1p, domain 3"/>
    <property type="match status" value="1"/>
</dbReference>
<dbReference type="InterPro" id="IPR015943">
    <property type="entry name" value="WD40/YVTN_repeat-like_dom_sf"/>
</dbReference>
<dbReference type="Pfam" id="PF19056">
    <property type="entry name" value="WD40_2"/>
    <property type="match status" value="1"/>
</dbReference>
<evidence type="ECO:0000313" key="2">
    <source>
        <dbReference type="Proteomes" id="UP000492820"/>
    </source>
</evidence>
<evidence type="ECO:0000313" key="1">
    <source>
        <dbReference type="EMBL" id="CDS20872.1"/>
    </source>
</evidence>
<protein>
    <submittedName>
        <fullName evidence="1 3">Tbc tre 2:bub2:cdc16 domain family member</fullName>
    </submittedName>
</protein>
<evidence type="ECO:0000313" key="3">
    <source>
        <dbReference type="WBParaSite" id="EgrG_000523000"/>
    </source>
</evidence>
<dbReference type="EMBL" id="LK028582">
    <property type="protein sequence ID" value="CDS20872.1"/>
    <property type="molecule type" value="Genomic_DNA"/>
</dbReference>
<dbReference type="SUPFAM" id="SSF47923">
    <property type="entry name" value="Ypt/Rab-GAP domain of gyp1p"/>
    <property type="match status" value="1"/>
</dbReference>
<dbReference type="Gene3D" id="2.130.10.10">
    <property type="entry name" value="YVTN repeat-like/Quinoprotein amine dehydrogenase"/>
    <property type="match status" value="1"/>
</dbReference>
<dbReference type="PANTHER" id="PTHR47219:SF20">
    <property type="entry name" value="TBC1 DOMAIN FAMILY MEMBER 2B"/>
    <property type="match status" value="1"/>
</dbReference>
<dbReference type="InterPro" id="IPR036322">
    <property type="entry name" value="WD40_repeat_dom_sf"/>
</dbReference>